<protein>
    <submittedName>
        <fullName evidence="1">Uncharacterized protein</fullName>
    </submittedName>
</protein>
<evidence type="ECO:0000313" key="2">
    <source>
        <dbReference type="Proteomes" id="UP000076738"/>
    </source>
</evidence>
<dbReference type="EMBL" id="KV417269">
    <property type="protein sequence ID" value="KZP00610.1"/>
    <property type="molecule type" value="Genomic_DNA"/>
</dbReference>
<accession>A0A167R6J1</accession>
<sequence>MPAVRTEKNRLWTAIVPPSIPRPFTSSQPVSLSPSDRHSTSLRLLFQDTERLLQDFSKKHEQLLVGMTNALKGMANLDEALAASRTETVAEIKNLVNMQHLSVRDQLNDIGSAVTNMSDGCGKIKARLDHVDEFVGLQIKDAIEVLHKRLDDMGDVSFTCMLVTWE</sequence>
<proteinExistence type="predicted"/>
<organism evidence="1 2">
    <name type="scientific">Calocera viscosa (strain TUFC12733)</name>
    <dbReference type="NCBI Taxonomy" id="1330018"/>
    <lineage>
        <taxon>Eukaryota</taxon>
        <taxon>Fungi</taxon>
        <taxon>Dikarya</taxon>
        <taxon>Basidiomycota</taxon>
        <taxon>Agaricomycotina</taxon>
        <taxon>Dacrymycetes</taxon>
        <taxon>Dacrymycetales</taxon>
        <taxon>Dacrymycetaceae</taxon>
        <taxon>Calocera</taxon>
    </lineage>
</organism>
<dbReference type="OrthoDB" id="3349684at2759"/>
<dbReference type="Proteomes" id="UP000076738">
    <property type="component" value="Unassembled WGS sequence"/>
</dbReference>
<keyword evidence="2" id="KW-1185">Reference proteome</keyword>
<evidence type="ECO:0000313" key="1">
    <source>
        <dbReference type="EMBL" id="KZP00610.1"/>
    </source>
</evidence>
<gene>
    <name evidence="1" type="ORF">CALVIDRAFT_595388</name>
</gene>
<name>A0A167R6J1_CALVF</name>
<reference evidence="1 2" key="1">
    <citation type="journal article" date="2016" name="Mol. Biol. Evol.">
        <title>Comparative Genomics of Early-Diverging Mushroom-Forming Fungi Provides Insights into the Origins of Lignocellulose Decay Capabilities.</title>
        <authorList>
            <person name="Nagy L.G."/>
            <person name="Riley R."/>
            <person name="Tritt A."/>
            <person name="Adam C."/>
            <person name="Daum C."/>
            <person name="Floudas D."/>
            <person name="Sun H."/>
            <person name="Yadav J.S."/>
            <person name="Pangilinan J."/>
            <person name="Larsson K.H."/>
            <person name="Matsuura K."/>
            <person name="Barry K."/>
            <person name="Labutti K."/>
            <person name="Kuo R."/>
            <person name="Ohm R.A."/>
            <person name="Bhattacharya S.S."/>
            <person name="Shirouzu T."/>
            <person name="Yoshinaga Y."/>
            <person name="Martin F.M."/>
            <person name="Grigoriev I.V."/>
            <person name="Hibbett D.S."/>
        </authorList>
    </citation>
    <scope>NUCLEOTIDE SEQUENCE [LARGE SCALE GENOMIC DNA]</scope>
    <source>
        <strain evidence="1 2">TUFC12733</strain>
    </source>
</reference>
<dbReference type="AlphaFoldDB" id="A0A167R6J1"/>